<reference evidence="1" key="3">
    <citation type="submission" date="2021-01" db="EMBL/GenBank/DDBJ databases">
        <authorList>
            <consortium name="Genoscope - CEA"/>
            <person name="William W."/>
        </authorList>
    </citation>
    <scope>NUCLEOTIDE SEQUENCE</scope>
</reference>
<evidence type="ECO:0000313" key="3">
    <source>
        <dbReference type="Proteomes" id="UP000028999"/>
    </source>
</evidence>
<gene>
    <name evidence="2" type="primary">BnaCnng08200D</name>
    <name evidence="1" type="ORF">DARMORV10_C02P32190.1</name>
    <name evidence="2" type="ORF">GSBRNA2T00063768001</name>
</gene>
<dbReference type="EMBL" id="HG994366">
    <property type="protein sequence ID" value="CAF1911258.1"/>
    <property type="molecule type" value="Genomic_DNA"/>
</dbReference>
<dbReference type="Gramene" id="CDY37266">
    <property type="protein sequence ID" value="CDY37266"/>
    <property type="gene ID" value="GSBRNA2T00063768001"/>
</dbReference>
<dbReference type="Proteomes" id="UP000028999">
    <property type="component" value="Unassembled WGS sequence"/>
</dbReference>
<sequence length="68" mass="8046">MARRFNTRKGVVLFQQRFYSKSGEIFFGHFKYGWRHGEFLCIDVAGTRYSETWDDGVLIDQKRVEAGH</sequence>
<accession>A0A078HHP5</accession>
<protein>
    <submittedName>
        <fullName evidence="1">(rape) hypothetical protein</fullName>
    </submittedName>
    <submittedName>
        <fullName evidence="2">BnaCnng08200D protein</fullName>
    </submittedName>
</protein>
<evidence type="ECO:0000313" key="1">
    <source>
        <dbReference type="EMBL" id="CAF1911258.1"/>
    </source>
</evidence>
<dbReference type="EMBL" id="LK032396">
    <property type="protein sequence ID" value="CDY37266.1"/>
    <property type="molecule type" value="Genomic_DNA"/>
</dbReference>
<dbReference type="STRING" id="3708.A0A078HHP5"/>
<evidence type="ECO:0000313" key="2">
    <source>
        <dbReference type="EMBL" id="CDY37266.1"/>
    </source>
</evidence>
<dbReference type="PaxDb" id="3708-A0A078HHP5"/>
<proteinExistence type="predicted"/>
<dbReference type="SUPFAM" id="SSF82185">
    <property type="entry name" value="Histone H3 K4-specific methyltransferase SET7/9 N-terminal domain"/>
    <property type="match status" value="1"/>
</dbReference>
<organism evidence="2 3">
    <name type="scientific">Brassica napus</name>
    <name type="common">Rape</name>
    <dbReference type="NCBI Taxonomy" id="3708"/>
    <lineage>
        <taxon>Eukaryota</taxon>
        <taxon>Viridiplantae</taxon>
        <taxon>Streptophyta</taxon>
        <taxon>Embryophyta</taxon>
        <taxon>Tracheophyta</taxon>
        <taxon>Spermatophyta</taxon>
        <taxon>Magnoliopsida</taxon>
        <taxon>eudicotyledons</taxon>
        <taxon>Gunneridae</taxon>
        <taxon>Pentapetalae</taxon>
        <taxon>rosids</taxon>
        <taxon>malvids</taxon>
        <taxon>Brassicales</taxon>
        <taxon>Brassicaceae</taxon>
        <taxon>Brassiceae</taxon>
        <taxon>Brassica</taxon>
    </lineage>
</organism>
<dbReference type="Proteomes" id="UP001295469">
    <property type="component" value="Chromosome C02"/>
</dbReference>
<name>A0A078HHP5_BRANA</name>
<reference evidence="2" key="2">
    <citation type="submission" date="2014-06" db="EMBL/GenBank/DDBJ databases">
        <authorList>
            <person name="Genoscope - CEA"/>
        </authorList>
    </citation>
    <scope>NUCLEOTIDE SEQUENCE</scope>
</reference>
<keyword evidence="3" id="KW-1185">Reference proteome</keyword>
<dbReference type="AlphaFoldDB" id="A0A078HHP5"/>
<reference evidence="2 3" key="1">
    <citation type="journal article" date="2014" name="Science">
        <title>Plant genetics. Early allopolyploid evolution in the post-Neolithic Brassica napus oilseed genome.</title>
        <authorList>
            <person name="Chalhoub B."/>
            <person name="Denoeud F."/>
            <person name="Liu S."/>
            <person name="Parkin I.A."/>
            <person name="Tang H."/>
            <person name="Wang X."/>
            <person name="Chiquet J."/>
            <person name="Belcram H."/>
            <person name="Tong C."/>
            <person name="Samans B."/>
            <person name="Correa M."/>
            <person name="Da Silva C."/>
            <person name="Just J."/>
            <person name="Falentin C."/>
            <person name="Koh C.S."/>
            <person name="Le Clainche I."/>
            <person name="Bernard M."/>
            <person name="Bento P."/>
            <person name="Noel B."/>
            <person name="Labadie K."/>
            <person name="Alberti A."/>
            <person name="Charles M."/>
            <person name="Arnaud D."/>
            <person name="Guo H."/>
            <person name="Daviaud C."/>
            <person name="Alamery S."/>
            <person name="Jabbari K."/>
            <person name="Zhao M."/>
            <person name="Edger P.P."/>
            <person name="Chelaifa H."/>
            <person name="Tack D."/>
            <person name="Lassalle G."/>
            <person name="Mestiri I."/>
            <person name="Schnel N."/>
            <person name="Le Paslier M.C."/>
            <person name="Fan G."/>
            <person name="Renault V."/>
            <person name="Bayer P.E."/>
            <person name="Golicz A.A."/>
            <person name="Manoli S."/>
            <person name="Lee T.H."/>
            <person name="Thi V.H."/>
            <person name="Chalabi S."/>
            <person name="Hu Q."/>
            <person name="Fan C."/>
            <person name="Tollenaere R."/>
            <person name="Lu Y."/>
            <person name="Battail C."/>
            <person name="Shen J."/>
            <person name="Sidebottom C.H."/>
            <person name="Wang X."/>
            <person name="Canaguier A."/>
            <person name="Chauveau A."/>
            <person name="Berard A."/>
            <person name="Deniot G."/>
            <person name="Guan M."/>
            <person name="Liu Z."/>
            <person name="Sun F."/>
            <person name="Lim Y.P."/>
            <person name="Lyons E."/>
            <person name="Town C.D."/>
            <person name="Bancroft I."/>
            <person name="Wang X."/>
            <person name="Meng J."/>
            <person name="Ma J."/>
            <person name="Pires J.C."/>
            <person name="King G.J."/>
            <person name="Brunel D."/>
            <person name="Delourme R."/>
            <person name="Renard M."/>
            <person name="Aury J.M."/>
            <person name="Adams K.L."/>
            <person name="Batley J."/>
            <person name="Snowdon R.J."/>
            <person name="Tost J."/>
            <person name="Edwards D."/>
            <person name="Zhou Y."/>
            <person name="Hua W."/>
            <person name="Sharpe A.G."/>
            <person name="Paterson A.H."/>
            <person name="Guan C."/>
            <person name="Wincker P."/>
        </authorList>
    </citation>
    <scope>NUCLEOTIDE SEQUENCE [LARGE SCALE GENOMIC DNA]</scope>
    <source>
        <strain evidence="3">cv. Darmor-bzh</strain>
    </source>
</reference>